<sequence length="157" mass="16216">MAGVSSFGMGGANCHLILAEGPPSYPEPDPTPAREDAVSCRALGGERPHQSALRAQADRLSSFVAGSAEPPPARPVCTPRQRPPSPPQRPRSRPTSTPSSSTGPAARTARQTPVPPPGRPPWLPTTTASHTPTAPPPPTAHRCPGTGPARTATRPGR</sequence>
<feature type="compositionally biased region" description="Low complexity" evidence="1">
    <location>
        <begin position="93"/>
        <end position="112"/>
    </location>
</feature>
<dbReference type="Proteomes" id="UP000002357">
    <property type="component" value="Plasmid pSCL4"/>
</dbReference>
<organism evidence="2 3">
    <name type="scientific">Streptomyces clavuligerus</name>
    <dbReference type="NCBI Taxonomy" id="1901"/>
    <lineage>
        <taxon>Bacteria</taxon>
        <taxon>Bacillati</taxon>
        <taxon>Actinomycetota</taxon>
        <taxon>Actinomycetes</taxon>
        <taxon>Kitasatosporales</taxon>
        <taxon>Streptomycetaceae</taxon>
        <taxon>Streptomyces</taxon>
    </lineage>
</organism>
<proteinExistence type="predicted"/>
<gene>
    <name evidence="2" type="ORF">SCLAV_p0333</name>
</gene>
<feature type="compositionally biased region" description="Basic and acidic residues" evidence="1">
    <location>
        <begin position="32"/>
        <end position="49"/>
    </location>
</feature>
<evidence type="ECO:0000313" key="2">
    <source>
        <dbReference type="EMBL" id="EFG03824.2"/>
    </source>
</evidence>
<accession>D5SIT1</accession>
<keyword evidence="2" id="KW-0614">Plasmid</keyword>
<dbReference type="AlphaFoldDB" id="D5SIT1"/>
<dbReference type="PRINTS" id="PR01217">
    <property type="entry name" value="PRICHEXTENSN"/>
</dbReference>
<feature type="compositionally biased region" description="Pro residues" evidence="1">
    <location>
        <begin position="113"/>
        <end position="123"/>
    </location>
</feature>
<geneLocation type="plasmid" evidence="2 3">
    <name>pSCL4</name>
</geneLocation>
<keyword evidence="3" id="KW-1185">Reference proteome</keyword>
<dbReference type="GO" id="GO:0016747">
    <property type="term" value="F:acyltransferase activity, transferring groups other than amino-acyl groups"/>
    <property type="evidence" value="ECO:0007669"/>
    <property type="project" value="UniProtKB-ARBA"/>
</dbReference>
<reference evidence="2 3" key="1">
    <citation type="journal article" date="2010" name="Genome Biol. Evol.">
        <title>The sequence of a 1.8-mb bacterial linear plasmid reveals a rich evolutionary reservoir of secondary metabolic pathways.</title>
        <authorList>
            <person name="Medema M.H."/>
            <person name="Trefzer A."/>
            <person name="Kovalchuk A."/>
            <person name="van den Berg M."/>
            <person name="Mueller U."/>
            <person name="Heijne W."/>
            <person name="Wu L."/>
            <person name="Alam M.T."/>
            <person name="Ronning C.M."/>
            <person name="Nierman W.C."/>
            <person name="Bovenberg R.A.L."/>
            <person name="Breitling R."/>
            <person name="Takano E."/>
        </authorList>
    </citation>
    <scope>NUCLEOTIDE SEQUENCE [LARGE SCALE GENOMIC DNA]</scope>
    <source>
        <strain evidence="3">ATCC 27064 / DSM 738 / JCM 4710 / NBRC 13307 / NCIMB 12785 / NRRL 3585 / VKM Ac-602</strain>
        <plasmid evidence="2">pSCL4</plasmid>
    </source>
</reference>
<protein>
    <submittedName>
        <fullName evidence="2">Polyketide synthase</fullName>
    </submittedName>
</protein>
<name>D5SIT1_STRCL</name>
<dbReference type="Gene3D" id="3.40.47.10">
    <property type="match status" value="1"/>
</dbReference>
<evidence type="ECO:0000313" key="3">
    <source>
        <dbReference type="Proteomes" id="UP000002357"/>
    </source>
</evidence>
<feature type="region of interest" description="Disordered" evidence="1">
    <location>
        <begin position="1"/>
        <end position="157"/>
    </location>
</feature>
<dbReference type="EMBL" id="CM000914">
    <property type="protein sequence ID" value="EFG03824.2"/>
    <property type="molecule type" value="Genomic_DNA"/>
</dbReference>
<evidence type="ECO:0000256" key="1">
    <source>
        <dbReference type="SAM" id="MobiDB-lite"/>
    </source>
</evidence>
<dbReference type="InterPro" id="IPR016039">
    <property type="entry name" value="Thiolase-like"/>
</dbReference>
<dbReference type="OrthoDB" id="4490964at2"/>